<keyword evidence="6" id="KW-0722">Serine protease inhibitor</keyword>
<accession>A0AAN9VS73</accession>
<dbReference type="InterPro" id="IPR042185">
    <property type="entry name" value="Serpin_sf_2"/>
</dbReference>
<dbReference type="SMART" id="SM00093">
    <property type="entry name" value="SERPIN"/>
    <property type="match status" value="1"/>
</dbReference>
<evidence type="ECO:0000256" key="6">
    <source>
        <dbReference type="ARBA" id="ARBA00022900"/>
    </source>
</evidence>
<reference evidence="12 13" key="1">
    <citation type="submission" date="2024-03" db="EMBL/GenBank/DDBJ databases">
        <title>The genome assembly and annotation of the cricket Gryllus longicercus Weissman &amp; Gray.</title>
        <authorList>
            <person name="Szrajer S."/>
            <person name="Gray D."/>
            <person name="Ylla G."/>
        </authorList>
    </citation>
    <scope>NUCLEOTIDE SEQUENCE [LARGE SCALE GENOMIC DNA]</scope>
    <source>
        <strain evidence="12">DAG 2021-001</strain>
        <tissue evidence="12">Whole body minus gut</tissue>
    </source>
</reference>
<evidence type="ECO:0000256" key="1">
    <source>
        <dbReference type="ARBA" id="ARBA00004613"/>
    </source>
</evidence>
<gene>
    <name evidence="12" type="ORF">R5R35_006964</name>
</gene>
<keyword evidence="3" id="KW-0964">Secreted</keyword>
<dbReference type="FunFam" id="2.30.39.10:FF:000030">
    <property type="entry name" value="Serpin 2"/>
    <property type="match status" value="1"/>
</dbReference>
<feature type="region of interest" description="Disordered" evidence="9">
    <location>
        <begin position="35"/>
        <end position="98"/>
    </location>
</feature>
<dbReference type="SUPFAM" id="SSF56574">
    <property type="entry name" value="Serpins"/>
    <property type="match status" value="1"/>
</dbReference>
<evidence type="ECO:0000256" key="2">
    <source>
        <dbReference type="ARBA" id="ARBA00009500"/>
    </source>
</evidence>
<evidence type="ECO:0000256" key="10">
    <source>
        <dbReference type="SAM" id="SignalP"/>
    </source>
</evidence>
<keyword evidence="5 10" id="KW-0732">Signal</keyword>
<dbReference type="Proteomes" id="UP001378592">
    <property type="component" value="Unassembled WGS sequence"/>
</dbReference>
<sequence length="589" mass="66000">MGTRELTVVAVCYALLVSLTGAAGQLLNTIHPAHKQASPLQPSPLKRYNGPPECNPTRGHALPKHCQQSSRIVAARKEDNRDIPTIGDDAVYRGPPECNPIRGQALPDYCKQLPGQAVSPSSGRSGRSPDKRVVFPDSIPPTTTSSKPYRPESATPAPADAEVEDEDVYVPFAGQRLDAFDWRLVRALDAVARTNAVVSPVGVKMVLGLLHEAASRDSATELRQALGLPPARPSARGTFRRILQSLQEKQDGYIMKVGNRVFLDKAYEPRSSIVKIYQSFYSAEIEQTDFRTPATVKPSINKWVSNFTNGLINQLITNDRQVQDLVSMLLNVIYFKGDWLFPFQKQKTSTGPFYVDSENTVTVDYMYITRDLFYSESKTLDAKFLRLPYKGNKYSMFFILPNKKHNLNQTIQLITPELVREQLYSLNKTEVKVKLPKFIFQYTVHLKELLQKVGISRIFTQSDEINMTKNKTNMRISKVIQKVGLEVNEEGTQATSVTEVSLENHFGGPIMFAANHPFLFFVEEEKTGTIVFIGKVIDPSYVKTALNSTTSTRQPPIERNFDTLLEKDFSKDVLVQSDGKHTPPLVPSE</sequence>
<feature type="domain" description="Serpin" evidence="11">
    <location>
        <begin position="182"/>
        <end position="539"/>
    </location>
</feature>
<evidence type="ECO:0000256" key="8">
    <source>
        <dbReference type="RuleBase" id="RU000411"/>
    </source>
</evidence>
<evidence type="ECO:0000313" key="13">
    <source>
        <dbReference type="Proteomes" id="UP001378592"/>
    </source>
</evidence>
<dbReference type="EMBL" id="JAZDUA010000089">
    <property type="protein sequence ID" value="KAK7868671.1"/>
    <property type="molecule type" value="Genomic_DNA"/>
</dbReference>
<dbReference type="GO" id="GO:0004867">
    <property type="term" value="F:serine-type endopeptidase inhibitor activity"/>
    <property type="evidence" value="ECO:0007669"/>
    <property type="project" value="UniProtKB-KW"/>
</dbReference>
<dbReference type="Gene3D" id="3.30.497.10">
    <property type="entry name" value="Antithrombin, subunit I, domain 2"/>
    <property type="match status" value="1"/>
</dbReference>
<dbReference type="PROSITE" id="PS00284">
    <property type="entry name" value="SERPIN"/>
    <property type="match status" value="1"/>
</dbReference>
<evidence type="ECO:0000256" key="5">
    <source>
        <dbReference type="ARBA" id="ARBA00022729"/>
    </source>
</evidence>
<dbReference type="InterPro" id="IPR023796">
    <property type="entry name" value="Serpin_dom"/>
</dbReference>
<keyword evidence="7" id="KW-0325">Glycoprotein</keyword>
<keyword evidence="4" id="KW-0646">Protease inhibitor</keyword>
<feature type="signal peptide" evidence="10">
    <location>
        <begin position="1"/>
        <end position="24"/>
    </location>
</feature>
<evidence type="ECO:0000256" key="4">
    <source>
        <dbReference type="ARBA" id="ARBA00022690"/>
    </source>
</evidence>
<dbReference type="InterPro" id="IPR023795">
    <property type="entry name" value="Serpin_CS"/>
</dbReference>
<dbReference type="InterPro" id="IPR000215">
    <property type="entry name" value="Serpin_fam"/>
</dbReference>
<comment type="similarity">
    <text evidence="2 8">Belongs to the serpin family.</text>
</comment>
<dbReference type="AlphaFoldDB" id="A0AAN9VS73"/>
<dbReference type="PANTHER" id="PTHR11461">
    <property type="entry name" value="SERINE PROTEASE INHIBITOR, SERPIN"/>
    <property type="match status" value="1"/>
</dbReference>
<evidence type="ECO:0000256" key="7">
    <source>
        <dbReference type="ARBA" id="ARBA00023180"/>
    </source>
</evidence>
<evidence type="ECO:0000256" key="3">
    <source>
        <dbReference type="ARBA" id="ARBA00022525"/>
    </source>
</evidence>
<dbReference type="PANTHER" id="PTHR11461:SF357">
    <property type="entry name" value="SERINE PROTEASE INHIBITOR 27A"/>
    <property type="match status" value="1"/>
</dbReference>
<keyword evidence="13" id="KW-1185">Reference proteome</keyword>
<dbReference type="GO" id="GO:0005615">
    <property type="term" value="C:extracellular space"/>
    <property type="evidence" value="ECO:0007669"/>
    <property type="project" value="InterPro"/>
</dbReference>
<comment type="caution">
    <text evidence="12">The sequence shown here is derived from an EMBL/GenBank/DDBJ whole genome shotgun (WGS) entry which is preliminary data.</text>
</comment>
<proteinExistence type="inferred from homology"/>
<comment type="subcellular location">
    <subcellularLocation>
        <location evidence="1">Secreted</location>
    </subcellularLocation>
</comment>
<dbReference type="InterPro" id="IPR036186">
    <property type="entry name" value="Serpin_sf"/>
</dbReference>
<evidence type="ECO:0000313" key="12">
    <source>
        <dbReference type="EMBL" id="KAK7868671.1"/>
    </source>
</evidence>
<protein>
    <recommendedName>
        <fullName evidence="11">Serpin domain-containing protein</fullName>
    </recommendedName>
</protein>
<name>A0AAN9VS73_9ORTH</name>
<organism evidence="12 13">
    <name type="scientific">Gryllus longicercus</name>
    <dbReference type="NCBI Taxonomy" id="2509291"/>
    <lineage>
        <taxon>Eukaryota</taxon>
        <taxon>Metazoa</taxon>
        <taxon>Ecdysozoa</taxon>
        <taxon>Arthropoda</taxon>
        <taxon>Hexapoda</taxon>
        <taxon>Insecta</taxon>
        <taxon>Pterygota</taxon>
        <taxon>Neoptera</taxon>
        <taxon>Polyneoptera</taxon>
        <taxon>Orthoptera</taxon>
        <taxon>Ensifera</taxon>
        <taxon>Gryllidea</taxon>
        <taxon>Grylloidea</taxon>
        <taxon>Gryllidae</taxon>
        <taxon>Gryllinae</taxon>
        <taxon>Gryllus</taxon>
    </lineage>
</organism>
<feature type="chain" id="PRO_5042905160" description="Serpin domain-containing protein" evidence="10">
    <location>
        <begin position="25"/>
        <end position="589"/>
    </location>
</feature>
<dbReference type="InterPro" id="IPR042178">
    <property type="entry name" value="Serpin_sf_1"/>
</dbReference>
<dbReference type="Pfam" id="PF00079">
    <property type="entry name" value="Serpin"/>
    <property type="match status" value="1"/>
</dbReference>
<dbReference type="Gene3D" id="2.30.39.10">
    <property type="entry name" value="Alpha-1-antitrypsin, domain 1"/>
    <property type="match status" value="1"/>
</dbReference>
<feature type="region of interest" description="Disordered" evidence="9">
    <location>
        <begin position="111"/>
        <end position="162"/>
    </location>
</feature>
<evidence type="ECO:0000256" key="9">
    <source>
        <dbReference type="SAM" id="MobiDB-lite"/>
    </source>
</evidence>
<evidence type="ECO:0000259" key="11">
    <source>
        <dbReference type="SMART" id="SM00093"/>
    </source>
</evidence>